<dbReference type="EMBL" id="JAPQKH010000005">
    <property type="protein sequence ID" value="KAJ5097408.1"/>
    <property type="molecule type" value="Genomic_DNA"/>
</dbReference>
<comment type="caution">
    <text evidence="6">The sequence shown here is derived from an EMBL/GenBank/DDBJ whole genome shotgun (WGS) entry which is preliminary data.</text>
</comment>
<dbReference type="InterPro" id="IPR038213">
    <property type="entry name" value="IFI6/IFI27-like_sf"/>
</dbReference>
<name>A0A9W9K8X5_9EURO</name>
<organism evidence="6 7">
    <name type="scientific">Penicillium angulare</name>
    <dbReference type="NCBI Taxonomy" id="116970"/>
    <lineage>
        <taxon>Eukaryota</taxon>
        <taxon>Fungi</taxon>
        <taxon>Dikarya</taxon>
        <taxon>Ascomycota</taxon>
        <taxon>Pezizomycotina</taxon>
        <taxon>Eurotiomycetes</taxon>
        <taxon>Eurotiomycetidae</taxon>
        <taxon>Eurotiales</taxon>
        <taxon>Aspergillaceae</taxon>
        <taxon>Penicillium</taxon>
    </lineage>
</organism>
<keyword evidence="5" id="KW-0472">Membrane</keyword>
<evidence type="ECO:0000256" key="2">
    <source>
        <dbReference type="ARBA" id="ARBA00007262"/>
    </source>
</evidence>
<evidence type="ECO:0000256" key="3">
    <source>
        <dbReference type="ARBA" id="ARBA00022692"/>
    </source>
</evidence>
<evidence type="ECO:0000256" key="4">
    <source>
        <dbReference type="ARBA" id="ARBA00022989"/>
    </source>
</evidence>
<dbReference type="GO" id="GO:0016020">
    <property type="term" value="C:membrane"/>
    <property type="evidence" value="ECO:0007669"/>
    <property type="project" value="UniProtKB-SubCell"/>
</dbReference>
<dbReference type="AlphaFoldDB" id="A0A9W9K8X5"/>
<evidence type="ECO:0000256" key="1">
    <source>
        <dbReference type="ARBA" id="ARBA00004141"/>
    </source>
</evidence>
<proteinExistence type="inferred from homology"/>
<protein>
    <submittedName>
        <fullName evidence="6">Uncharacterized protein</fullName>
    </submittedName>
</protein>
<accession>A0A9W9K8X5</accession>
<keyword evidence="7" id="KW-1185">Reference proteome</keyword>
<keyword evidence="4" id="KW-1133">Transmembrane helix</keyword>
<comment type="similarity">
    <text evidence="2">Belongs to the IFI6/IFI27 family.</text>
</comment>
<keyword evidence="3" id="KW-0812">Transmembrane</keyword>
<reference evidence="6" key="1">
    <citation type="submission" date="2022-11" db="EMBL/GenBank/DDBJ databases">
        <authorList>
            <person name="Petersen C."/>
        </authorList>
    </citation>
    <scope>NUCLEOTIDE SEQUENCE</scope>
    <source>
        <strain evidence="6">IBT 30069</strain>
    </source>
</reference>
<evidence type="ECO:0000256" key="5">
    <source>
        <dbReference type="ARBA" id="ARBA00023136"/>
    </source>
</evidence>
<sequence length="80" mass="7810">MAAPGFVVTWILSCLGFTAVGIQAAAAIHSWIGNIAAGSLMALAQSAGAGGIGLSFFEGIVGACGTVMASMGRGPLAWTP</sequence>
<dbReference type="InterPro" id="IPR009311">
    <property type="entry name" value="IFI6/IFI27-like"/>
</dbReference>
<comment type="subcellular location">
    <subcellularLocation>
        <location evidence="1">Membrane</location>
        <topology evidence="1">Multi-pass membrane protein</topology>
    </subcellularLocation>
</comment>
<evidence type="ECO:0000313" key="7">
    <source>
        <dbReference type="Proteomes" id="UP001149165"/>
    </source>
</evidence>
<dbReference type="Pfam" id="PF06140">
    <property type="entry name" value="Ifi-6-16"/>
    <property type="match status" value="1"/>
</dbReference>
<dbReference type="Proteomes" id="UP001149165">
    <property type="component" value="Unassembled WGS sequence"/>
</dbReference>
<dbReference type="OrthoDB" id="440424at2759"/>
<reference evidence="6" key="2">
    <citation type="journal article" date="2023" name="IMA Fungus">
        <title>Comparative genomic study of the Penicillium genus elucidates a diverse pangenome and 15 lateral gene transfer events.</title>
        <authorList>
            <person name="Petersen C."/>
            <person name="Sorensen T."/>
            <person name="Nielsen M.R."/>
            <person name="Sondergaard T.E."/>
            <person name="Sorensen J.L."/>
            <person name="Fitzpatrick D.A."/>
            <person name="Frisvad J.C."/>
            <person name="Nielsen K.L."/>
        </authorList>
    </citation>
    <scope>NUCLEOTIDE SEQUENCE</scope>
    <source>
        <strain evidence="6">IBT 30069</strain>
    </source>
</reference>
<gene>
    <name evidence="6" type="ORF">N7456_008129</name>
</gene>
<dbReference type="Gene3D" id="6.10.110.10">
    <property type="match status" value="1"/>
</dbReference>
<evidence type="ECO:0000313" key="6">
    <source>
        <dbReference type="EMBL" id="KAJ5097408.1"/>
    </source>
</evidence>